<dbReference type="Proteomes" id="UP000264310">
    <property type="component" value="Unassembled WGS sequence"/>
</dbReference>
<name>A0A371X0S8_9HYPH</name>
<feature type="region of interest" description="Disordered" evidence="1">
    <location>
        <begin position="161"/>
        <end position="186"/>
    </location>
</feature>
<evidence type="ECO:0000313" key="3">
    <source>
        <dbReference type="Proteomes" id="UP000264310"/>
    </source>
</evidence>
<dbReference type="AlphaFoldDB" id="A0A371X0S8"/>
<keyword evidence="3" id="KW-1185">Reference proteome</keyword>
<dbReference type="Pfam" id="PF10691">
    <property type="entry name" value="DUF2497"/>
    <property type="match status" value="1"/>
</dbReference>
<accession>A0A371X0S8</accession>
<feature type="region of interest" description="Disordered" evidence="1">
    <location>
        <begin position="25"/>
        <end position="53"/>
    </location>
</feature>
<dbReference type="EMBL" id="QURL01000005">
    <property type="protein sequence ID" value="RFC62832.1"/>
    <property type="molecule type" value="Genomic_DNA"/>
</dbReference>
<proteinExistence type="predicted"/>
<comment type="caution">
    <text evidence="2">The sequence shown here is derived from an EMBL/GenBank/DDBJ whole genome shotgun (WGS) entry which is preliminary data.</text>
</comment>
<organism evidence="2 3">
    <name type="scientific">Fulvimarina endophytica</name>
    <dbReference type="NCBI Taxonomy" id="2293836"/>
    <lineage>
        <taxon>Bacteria</taxon>
        <taxon>Pseudomonadati</taxon>
        <taxon>Pseudomonadota</taxon>
        <taxon>Alphaproteobacteria</taxon>
        <taxon>Hyphomicrobiales</taxon>
        <taxon>Aurantimonadaceae</taxon>
        <taxon>Fulvimarina</taxon>
    </lineage>
</organism>
<dbReference type="RefSeq" id="WP_116683648.1">
    <property type="nucleotide sequence ID" value="NZ_QURL01000005.1"/>
</dbReference>
<sequence length="420" mass="43695">MGNALPVQEPTMDEILASIRRIIEGGEDADRAPSRAAKPDLRPLDRPATAPKTVSDDDVAIVDALVAKVAATAAVTENSAQPRAVSQPVAMATTGDARSEAETVSVRDEVSHTVPLKAVNDDSTAAAASSLTSPVEREVATQMAELATLSVARMRAASLEDAVRDQRRRKAAGPASQSEPEQEPAPADNMAFFDEFDEAAFANELLMNAGLLSEPYDHPQTVTLSEAANLRLAYPESPSADDDGGAEPDADLSDAVDAAIAAVGDDLSDTVAPAGEPVAQDVAARGAVSDMSSSEGRDSVTVDAVGESVVRTAFAAGDAGAPDTGSAPASPVLGDNEAVFAASKGALVSLISDNAGSKISSSFLELATALRDEQAQRMDQTVREMLQPMLSDWLEDNLPLIVERLVREEIERVARGPRSA</sequence>
<feature type="compositionally biased region" description="Basic and acidic residues" evidence="1">
    <location>
        <begin position="25"/>
        <end position="45"/>
    </location>
</feature>
<gene>
    <name evidence="2" type="ORF">DYI37_12775</name>
</gene>
<protein>
    <submittedName>
        <fullName evidence="2">DUF2497 domain-containing protein</fullName>
    </submittedName>
</protein>
<evidence type="ECO:0000256" key="1">
    <source>
        <dbReference type="SAM" id="MobiDB-lite"/>
    </source>
</evidence>
<evidence type="ECO:0000313" key="2">
    <source>
        <dbReference type="EMBL" id="RFC62832.1"/>
    </source>
</evidence>
<reference evidence="2 3" key="1">
    <citation type="submission" date="2018-08" db="EMBL/GenBank/DDBJ databases">
        <title>Fulvimarina sp. 85, whole genome shotgun sequence.</title>
        <authorList>
            <person name="Tuo L."/>
        </authorList>
    </citation>
    <scope>NUCLEOTIDE SEQUENCE [LARGE SCALE GENOMIC DNA]</scope>
    <source>
        <strain evidence="2 3">85</strain>
    </source>
</reference>
<dbReference type="InterPro" id="IPR019632">
    <property type="entry name" value="DUF2497"/>
</dbReference>